<dbReference type="GO" id="GO:0046677">
    <property type="term" value="P:response to antibiotic"/>
    <property type="evidence" value="ECO:0007669"/>
    <property type="project" value="UniProtKB-KW"/>
</dbReference>
<proteinExistence type="predicted"/>
<dbReference type="RefSeq" id="WP_066290133.1">
    <property type="nucleotide sequence ID" value="NZ_CP016761.1"/>
</dbReference>
<dbReference type="Pfam" id="PF00583">
    <property type="entry name" value="Acetyltransf_1"/>
    <property type="match status" value="1"/>
</dbReference>
<dbReference type="SUPFAM" id="SSF55729">
    <property type="entry name" value="Acyl-CoA N-acyltransferases (Nat)"/>
    <property type="match status" value="1"/>
</dbReference>
<dbReference type="AlphaFoldDB" id="A0A1B1Z5E4"/>
<dbReference type="EC" id="2.3.1.82" evidence="2"/>
<reference evidence="10 11" key="1">
    <citation type="submission" date="2016-08" db="EMBL/GenBank/DDBJ databases">
        <title>Complete genome sequence of Fictibacillus arsenicus G25-54, a strain with toxicity to nematodes and a potential arsenic-resistance activity.</title>
        <authorList>
            <person name="Zheng Z."/>
        </authorList>
    </citation>
    <scope>NUCLEOTIDE SEQUENCE [LARGE SCALE GENOMIC DNA]</scope>
    <source>
        <strain evidence="10 11">G25-54</strain>
    </source>
</reference>
<dbReference type="Proteomes" id="UP000077412">
    <property type="component" value="Chromosome"/>
</dbReference>
<keyword evidence="11" id="KW-1185">Reference proteome</keyword>
<gene>
    <name evidence="10" type="ORF">ABE41_011155</name>
</gene>
<dbReference type="InterPro" id="IPR024170">
    <property type="entry name" value="Aminoglycoside_N6-AcTrfrase"/>
</dbReference>
<dbReference type="CDD" id="cd04301">
    <property type="entry name" value="NAT_SF"/>
    <property type="match status" value="1"/>
</dbReference>
<dbReference type="InterPro" id="IPR000182">
    <property type="entry name" value="GNAT_dom"/>
</dbReference>
<dbReference type="GO" id="GO:0047663">
    <property type="term" value="F:aminoglycoside 6'-N-acetyltransferase activity"/>
    <property type="evidence" value="ECO:0007669"/>
    <property type="project" value="UniProtKB-EC"/>
</dbReference>
<dbReference type="NCBIfam" id="NF043067">
    <property type="entry name" value="AAC_6p_group_E"/>
    <property type="match status" value="1"/>
</dbReference>
<dbReference type="STRING" id="255247.ABE41_011155"/>
<feature type="domain" description="N-acetyltransferase" evidence="9">
    <location>
        <begin position="2"/>
        <end position="147"/>
    </location>
</feature>
<dbReference type="PANTHER" id="PTHR43072">
    <property type="entry name" value="N-ACETYLTRANSFERASE"/>
    <property type="match status" value="1"/>
</dbReference>
<evidence type="ECO:0000256" key="8">
    <source>
        <dbReference type="ARBA" id="ARBA00048923"/>
    </source>
</evidence>
<dbReference type="PROSITE" id="PS51186">
    <property type="entry name" value="GNAT"/>
    <property type="match status" value="1"/>
</dbReference>
<dbReference type="OrthoDB" id="118633at2"/>
<keyword evidence="4 10" id="KW-0808">Transferase</keyword>
<evidence type="ECO:0000256" key="2">
    <source>
        <dbReference type="ARBA" id="ARBA00012888"/>
    </source>
</evidence>
<dbReference type="PIRSF" id="PIRSF000452">
    <property type="entry name" value="6-N-acetyltransf"/>
    <property type="match status" value="1"/>
</dbReference>
<name>A0A1B1Z5E4_9BACL</name>
<comment type="subunit">
    <text evidence="1">Homodimer.</text>
</comment>
<evidence type="ECO:0000256" key="7">
    <source>
        <dbReference type="ARBA" id="ARBA00029660"/>
    </source>
</evidence>
<dbReference type="EMBL" id="CP016761">
    <property type="protein sequence ID" value="ANX12569.1"/>
    <property type="molecule type" value="Genomic_DNA"/>
</dbReference>
<evidence type="ECO:0000256" key="1">
    <source>
        <dbReference type="ARBA" id="ARBA00011738"/>
    </source>
</evidence>
<evidence type="ECO:0000256" key="3">
    <source>
        <dbReference type="ARBA" id="ARBA00017677"/>
    </source>
</evidence>
<evidence type="ECO:0000313" key="10">
    <source>
        <dbReference type="EMBL" id="ANX12569.1"/>
    </source>
</evidence>
<comment type="catalytic activity">
    <reaction evidence="8">
        <text>kanamycin B + acetyl-CoA = N(6')-acetylkanamycin B + CoA + H(+)</text>
        <dbReference type="Rhea" id="RHEA:16449"/>
        <dbReference type="ChEBI" id="CHEBI:15378"/>
        <dbReference type="ChEBI" id="CHEBI:57287"/>
        <dbReference type="ChEBI" id="CHEBI:57288"/>
        <dbReference type="ChEBI" id="CHEBI:58390"/>
        <dbReference type="ChEBI" id="CHEBI:58549"/>
        <dbReference type="EC" id="2.3.1.82"/>
    </reaction>
</comment>
<accession>A0A1B1Z5E4</accession>
<evidence type="ECO:0000256" key="6">
    <source>
        <dbReference type="ARBA" id="ARBA00023315"/>
    </source>
</evidence>
<evidence type="ECO:0000256" key="5">
    <source>
        <dbReference type="ARBA" id="ARBA00023251"/>
    </source>
</evidence>
<sequence>MESIVEASEQYLDRVTEMGVDLWPNNNFAELKKEFSDLINSSKDKLFLYIINEKPSAFIHVSIRSDYVEGAVSSPTGFVEGIYVSPNLRRRGISKKLLDEGETWLKSRGCTQIGSDIELNNETSYLFHTQVGFKETNRLIAFIKDIN</sequence>
<protein>
    <recommendedName>
        <fullName evidence="3">Aminoglycoside N(6')-acetyltransferase type 1</fullName>
        <ecNumber evidence="2">2.3.1.82</ecNumber>
    </recommendedName>
    <alternativeName>
        <fullName evidence="7">Aminoglycoside resistance protein</fullName>
    </alternativeName>
</protein>
<evidence type="ECO:0000259" key="9">
    <source>
        <dbReference type="PROSITE" id="PS51186"/>
    </source>
</evidence>
<evidence type="ECO:0000256" key="4">
    <source>
        <dbReference type="ARBA" id="ARBA00022679"/>
    </source>
</evidence>
<dbReference type="Gene3D" id="3.40.630.30">
    <property type="match status" value="1"/>
</dbReference>
<dbReference type="InterPro" id="IPR016181">
    <property type="entry name" value="Acyl_CoA_acyltransferase"/>
</dbReference>
<keyword evidence="6" id="KW-0012">Acyltransferase</keyword>
<evidence type="ECO:0000313" key="11">
    <source>
        <dbReference type="Proteomes" id="UP000077412"/>
    </source>
</evidence>
<keyword evidence="5" id="KW-0046">Antibiotic resistance</keyword>
<organism evidence="10 11">
    <name type="scientific">Fictibacillus arsenicus</name>
    <dbReference type="NCBI Taxonomy" id="255247"/>
    <lineage>
        <taxon>Bacteria</taxon>
        <taxon>Bacillati</taxon>
        <taxon>Bacillota</taxon>
        <taxon>Bacilli</taxon>
        <taxon>Bacillales</taxon>
        <taxon>Fictibacillaceae</taxon>
        <taxon>Fictibacillus</taxon>
    </lineage>
</organism>
<dbReference type="KEGG" id="far:ABE41_011155"/>